<keyword evidence="10" id="KW-1185">Reference proteome</keyword>
<evidence type="ECO:0000313" key="9">
    <source>
        <dbReference type="EMBL" id="MDA6069525.1"/>
    </source>
</evidence>
<name>A0ABT4WAC3_9FLAO</name>
<evidence type="ECO:0000256" key="2">
    <source>
        <dbReference type="ARBA" id="ARBA00006275"/>
    </source>
</evidence>
<feature type="chain" id="PRO_5046862175" evidence="6">
    <location>
        <begin position="27"/>
        <end position="473"/>
    </location>
</feature>
<accession>A0ABT4WAC3</accession>
<evidence type="ECO:0000259" key="8">
    <source>
        <dbReference type="Pfam" id="PF14322"/>
    </source>
</evidence>
<evidence type="ECO:0000256" key="4">
    <source>
        <dbReference type="ARBA" id="ARBA00023136"/>
    </source>
</evidence>
<organism evidence="9 10">
    <name type="scientific">Flavobacterium azizsancarii</name>
    <dbReference type="NCBI Taxonomy" id="2961580"/>
    <lineage>
        <taxon>Bacteria</taxon>
        <taxon>Pseudomonadati</taxon>
        <taxon>Bacteroidota</taxon>
        <taxon>Flavobacteriia</taxon>
        <taxon>Flavobacteriales</taxon>
        <taxon>Flavobacteriaceae</taxon>
        <taxon>Flavobacterium</taxon>
    </lineage>
</organism>
<dbReference type="InterPro" id="IPR033985">
    <property type="entry name" value="SusD-like_N"/>
</dbReference>
<evidence type="ECO:0000256" key="3">
    <source>
        <dbReference type="ARBA" id="ARBA00022729"/>
    </source>
</evidence>
<dbReference type="InterPro" id="IPR011990">
    <property type="entry name" value="TPR-like_helical_dom_sf"/>
</dbReference>
<dbReference type="Pfam" id="PF07980">
    <property type="entry name" value="SusD_RagB"/>
    <property type="match status" value="1"/>
</dbReference>
<gene>
    <name evidence="9" type="ORF">NJT12_07835</name>
</gene>
<dbReference type="RefSeq" id="WP_271335330.1">
    <property type="nucleotide sequence ID" value="NZ_JAMZNK010000009.1"/>
</dbReference>
<evidence type="ECO:0000256" key="6">
    <source>
        <dbReference type="SAM" id="SignalP"/>
    </source>
</evidence>
<dbReference type="SUPFAM" id="SSF48452">
    <property type="entry name" value="TPR-like"/>
    <property type="match status" value="1"/>
</dbReference>
<keyword evidence="4" id="KW-0472">Membrane</keyword>
<keyword evidence="3 6" id="KW-0732">Signal</keyword>
<dbReference type="Proteomes" id="UP001212170">
    <property type="component" value="Unassembled WGS sequence"/>
</dbReference>
<evidence type="ECO:0000259" key="7">
    <source>
        <dbReference type="Pfam" id="PF07980"/>
    </source>
</evidence>
<dbReference type="PROSITE" id="PS51257">
    <property type="entry name" value="PROKAR_LIPOPROTEIN"/>
    <property type="match status" value="1"/>
</dbReference>
<evidence type="ECO:0000313" key="10">
    <source>
        <dbReference type="Proteomes" id="UP001212170"/>
    </source>
</evidence>
<dbReference type="EMBL" id="JAMZNK010000009">
    <property type="protein sequence ID" value="MDA6069525.1"/>
    <property type="molecule type" value="Genomic_DNA"/>
</dbReference>
<evidence type="ECO:0000256" key="1">
    <source>
        <dbReference type="ARBA" id="ARBA00004442"/>
    </source>
</evidence>
<feature type="domain" description="SusD-like N-terminal" evidence="8">
    <location>
        <begin position="91"/>
        <end position="228"/>
    </location>
</feature>
<protein>
    <submittedName>
        <fullName evidence="9">RagB/SusD family nutrient uptake outer membrane protein</fullName>
    </submittedName>
</protein>
<evidence type="ECO:0000256" key="5">
    <source>
        <dbReference type="ARBA" id="ARBA00023237"/>
    </source>
</evidence>
<dbReference type="CDD" id="cd08977">
    <property type="entry name" value="SusD"/>
    <property type="match status" value="1"/>
</dbReference>
<keyword evidence="5" id="KW-0998">Cell outer membrane</keyword>
<reference evidence="9 10" key="1">
    <citation type="journal article" date="2023" name="Chemosphere">
        <title>Whole genome analysis of Flavobacterium aziz-sancarii sp. nov., isolated from Ardley Island (Antarctica), revealed a rich resistome and bioremediation potential.</title>
        <authorList>
            <person name="Otur C."/>
            <person name="Okay S."/>
            <person name="Kurt-Kizildogan A."/>
        </authorList>
    </citation>
    <scope>NUCLEOTIDE SEQUENCE [LARGE SCALE GENOMIC DNA]</scope>
    <source>
        <strain evidence="9 10">AC</strain>
    </source>
</reference>
<dbReference type="Pfam" id="PF14322">
    <property type="entry name" value="SusD-like_3"/>
    <property type="match status" value="1"/>
</dbReference>
<feature type="domain" description="RagB/SusD" evidence="7">
    <location>
        <begin position="340"/>
        <end position="473"/>
    </location>
</feature>
<comment type="subcellular location">
    <subcellularLocation>
        <location evidence="1">Cell outer membrane</location>
    </subcellularLocation>
</comment>
<feature type="signal peptide" evidence="6">
    <location>
        <begin position="1"/>
        <end position="26"/>
    </location>
</feature>
<proteinExistence type="inferred from homology"/>
<dbReference type="Gene3D" id="1.25.40.390">
    <property type="match status" value="1"/>
</dbReference>
<sequence length="473" mass="52382">MMKQHFIKINTILLLSIALTTASCNIDDIQPNNKLTTDNTVRDEASAQLVLNGVYDLGKEFDVSFFPLHLAAYGNEGLISGFMSGSKGFNTNEVPVDNIFLTNLYSGHYKIINSANFLIQELEAGKAIGISEEKKGAMIAQAKFQRAFTYFNLLRYFGEFYDLNSSYGVVLRTNFSTVLEAKPRNTVAEVYKQIEDDLLYASLLGPVNIDHFYSGSLAAKALLSKVYLYERKFTEAATLADEVINNAEGYMLEAQYSDIFKNSFKSSEVIFAPITGPDNEGKTAMYQVNTTTYSQTLKSLADAQVGTFNDGSLSGTGSGYDPRFAFAYSNITKKSNGNGKYPFLNTIASQGNTLYHLRLAEIYLIKAEAETRKTGGDLTLALESLNEIRNRAGVAEKELTDKTTLLEDIRNEKLLELFFENGEGWFDIVRYVNLGNLKASSVKATLVSPNQFVLPIPLQIIAGNKTVTQNKGY</sequence>
<comment type="similarity">
    <text evidence="2">Belongs to the SusD family.</text>
</comment>
<dbReference type="InterPro" id="IPR012944">
    <property type="entry name" value="SusD_RagB_dom"/>
</dbReference>
<comment type="caution">
    <text evidence="9">The sequence shown here is derived from an EMBL/GenBank/DDBJ whole genome shotgun (WGS) entry which is preliminary data.</text>
</comment>